<accession>A0A9D1AIW1</accession>
<gene>
    <name evidence="3" type="ORF">IAB36_02860</name>
</gene>
<reference evidence="3" key="1">
    <citation type="submission" date="2020-10" db="EMBL/GenBank/DDBJ databases">
        <authorList>
            <person name="Gilroy R."/>
        </authorList>
    </citation>
    <scope>NUCLEOTIDE SEQUENCE</scope>
    <source>
        <strain evidence="3">CHK184-25365</strain>
    </source>
</reference>
<dbReference type="GO" id="GO:0005829">
    <property type="term" value="C:cytosol"/>
    <property type="evidence" value="ECO:0007669"/>
    <property type="project" value="TreeGrafter"/>
</dbReference>
<dbReference type="Proteomes" id="UP000886749">
    <property type="component" value="Unassembled WGS sequence"/>
</dbReference>
<evidence type="ECO:0000313" key="3">
    <source>
        <dbReference type="EMBL" id="HIR40748.1"/>
    </source>
</evidence>
<name>A0A9D1AIW1_9FIRM</name>
<dbReference type="GO" id="GO:0046912">
    <property type="term" value="F:acyltransferase activity, acyl groups converted into alkyl on transfer"/>
    <property type="evidence" value="ECO:0007669"/>
    <property type="project" value="InterPro"/>
</dbReference>
<feature type="non-terminal residue" evidence="3">
    <location>
        <position position="225"/>
    </location>
</feature>
<dbReference type="EMBL" id="DVGY01000066">
    <property type="protein sequence ID" value="HIR40748.1"/>
    <property type="molecule type" value="Genomic_DNA"/>
</dbReference>
<reference evidence="3" key="2">
    <citation type="journal article" date="2021" name="PeerJ">
        <title>Extensive microbial diversity within the chicken gut microbiome revealed by metagenomics and culture.</title>
        <authorList>
            <person name="Gilroy R."/>
            <person name="Ravi A."/>
            <person name="Getino M."/>
            <person name="Pursley I."/>
            <person name="Horton D.L."/>
            <person name="Alikhan N.F."/>
            <person name="Baker D."/>
            <person name="Gharbi K."/>
            <person name="Hall N."/>
            <person name="Watson M."/>
            <person name="Adriaenssens E.M."/>
            <person name="Foster-Nyarko E."/>
            <person name="Jarju S."/>
            <person name="Secka A."/>
            <person name="Antonio M."/>
            <person name="Oren A."/>
            <person name="Chaudhuri R.R."/>
            <person name="La Ragione R."/>
            <person name="Hildebrand F."/>
            <person name="Pallen M.J."/>
        </authorList>
    </citation>
    <scope>NUCLEOTIDE SEQUENCE</scope>
    <source>
        <strain evidence="3">CHK184-25365</strain>
    </source>
</reference>
<proteinExistence type="inferred from homology"/>
<sequence length="225" mass="25365">MYETYSVKRGLRNADGTGVLAGLTNICNVHGYVINEGEREPVEGRLSYRGIDVEDIVAGCVAENRFGFEETVYLLLFGQLPTREELDRFMVLMGKFRDIPPTFFEDMILKAPSSNIMNKLARSVLALYSFDDLAEDLTMESEMVKALKLIARLPNIMVKAYQVKISHFEHQSMILHPTVPEQSTAESILSLLRPDRQFTDEEAKLLDICMILHAEHGGGNNSTFT</sequence>
<dbReference type="InterPro" id="IPR016142">
    <property type="entry name" value="Citrate_synth-like_lrg_a-sub"/>
</dbReference>
<evidence type="ECO:0000313" key="4">
    <source>
        <dbReference type="Proteomes" id="UP000886749"/>
    </source>
</evidence>
<comment type="similarity">
    <text evidence="1">Belongs to the citrate synthase family.</text>
</comment>
<dbReference type="GO" id="GO:0005975">
    <property type="term" value="P:carbohydrate metabolic process"/>
    <property type="evidence" value="ECO:0007669"/>
    <property type="project" value="TreeGrafter"/>
</dbReference>
<dbReference type="Gene3D" id="1.10.580.10">
    <property type="entry name" value="Citrate Synthase, domain 1"/>
    <property type="match status" value="1"/>
</dbReference>
<comment type="caution">
    <text evidence="3">The sequence shown here is derived from an EMBL/GenBank/DDBJ whole genome shotgun (WGS) entry which is preliminary data.</text>
</comment>
<dbReference type="PANTHER" id="PTHR11739">
    <property type="entry name" value="CITRATE SYNTHASE"/>
    <property type="match status" value="1"/>
</dbReference>
<dbReference type="PANTHER" id="PTHR11739:SF4">
    <property type="entry name" value="CITRATE SYNTHASE, PEROXISOMAL"/>
    <property type="match status" value="1"/>
</dbReference>
<dbReference type="GO" id="GO:0006099">
    <property type="term" value="P:tricarboxylic acid cycle"/>
    <property type="evidence" value="ECO:0007669"/>
    <property type="project" value="TreeGrafter"/>
</dbReference>
<keyword evidence="2" id="KW-0808">Transferase</keyword>
<evidence type="ECO:0000256" key="2">
    <source>
        <dbReference type="ARBA" id="ARBA00022679"/>
    </source>
</evidence>
<dbReference type="SUPFAM" id="SSF48256">
    <property type="entry name" value="Citrate synthase"/>
    <property type="match status" value="1"/>
</dbReference>
<protein>
    <submittedName>
        <fullName evidence="3">Citrate synthase</fullName>
    </submittedName>
</protein>
<organism evidence="3 4">
    <name type="scientific">Candidatus Egerieicola pullicola</name>
    <dbReference type="NCBI Taxonomy" id="2840775"/>
    <lineage>
        <taxon>Bacteria</taxon>
        <taxon>Bacillati</taxon>
        <taxon>Bacillota</taxon>
        <taxon>Clostridia</taxon>
        <taxon>Eubacteriales</taxon>
        <taxon>Oscillospiraceae</taxon>
        <taxon>Oscillospiraceae incertae sedis</taxon>
        <taxon>Candidatus Egerieicola</taxon>
    </lineage>
</organism>
<dbReference type="InterPro" id="IPR036969">
    <property type="entry name" value="Citrate_synthase_sf"/>
</dbReference>
<dbReference type="InterPro" id="IPR002020">
    <property type="entry name" value="Citrate_synthase"/>
</dbReference>
<dbReference type="Pfam" id="PF00285">
    <property type="entry name" value="Citrate_synt"/>
    <property type="match status" value="1"/>
</dbReference>
<dbReference type="AlphaFoldDB" id="A0A9D1AIW1"/>
<evidence type="ECO:0000256" key="1">
    <source>
        <dbReference type="ARBA" id="ARBA00010566"/>
    </source>
</evidence>